<dbReference type="OMA" id="QDRGDTF"/>
<dbReference type="GO" id="GO:0034511">
    <property type="term" value="F:U3 snoRNA binding"/>
    <property type="evidence" value="ECO:0007669"/>
    <property type="project" value="InterPro"/>
</dbReference>
<evidence type="ECO:0000256" key="11">
    <source>
        <dbReference type="SAM" id="MobiDB-lite"/>
    </source>
</evidence>
<dbReference type="eggNOG" id="KOG2340">
    <property type="taxonomic scope" value="Eukaryota"/>
</dbReference>
<dbReference type="InterPro" id="IPR010678">
    <property type="entry name" value="UTP25"/>
</dbReference>
<dbReference type="GO" id="GO:0031648">
    <property type="term" value="P:protein destabilization"/>
    <property type="evidence" value="ECO:0007669"/>
    <property type="project" value="Ensembl"/>
</dbReference>
<evidence type="ECO:0000256" key="9">
    <source>
        <dbReference type="ARBA" id="ARBA00064888"/>
    </source>
</evidence>
<feature type="compositionally biased region" description="Basic and acidic residues" evidence="11">
    <location>
        <begin position="64"/>
        <end position="82"/>
    </location>
</feature>
<feature type="compositionally biased region" description="Acidic residues" evidence="11">
    <location>
        <begin position="123"/>
        <end position="158"/>
    </location>
</feature>
<dbReference type="InterPro" id="IPR053940">
    <property type="entry name" value="UTP25_NTPase-like"/>
</dbReference>
<evidence type="ECO:0000256" key="6">
    <source>
        <dbReference type="ARBA" id="ARBA00024421"/>
    </source>
</evidence>
<dbReference type="PANTHER" id="PTHR12933:SF0">
    <property type="entry name" value="U3 SMALL NUCLEOLAR RNA-ASSOCIATED PROTEIN 25 HOMOLOG"/>
    <property type="match status" value="1"/>
</dbReference>
<dbReference type="Ensembl" id="ENSMPUT00000003147.1">
    <property type="protein sequence ID" value="ENSMPUP00000003084.1"/>
    <property type="gene ID" value="ENSMPUG00000003115.1"/>
</dbReference>
<proteinExistence type="inferred from homology"/>
<dbReference type="STRING" id="9669.ENSMPUP00000003084"/>
<dbReference type="GeneID" id="101670909"/>
<dbReference type="EMBL" id="AEYP01086091">
    <property type="status" value="NOT_ANNOTATED_CDS"/>
    <property type="molecule type" value="Genomic_DNA"/>
</dbReference>
<evidence type="ECO:0000256" key="8">
    <source>
        <dbReference type="ARBA" id="ARBA00055734"/>
    </source>
</evidence>
<dbReference type="GO" id="GO:1902570">
    <property type="term" value="P:protein localization to nucleolus"/>
    <property type="evidence" value="ECO:0007669"/>
    <property type="project" value="Ensembl"/>
</dbReference>
<dbReference type="KEGG" id="mpuf:101670909"/>
<dbReference type="EMBL" id="AEYP01086092">
    <property type="status" value="NOT_ANNOTATED_CDS"/>
    <property type="molecule type" value="Genomic_DNA"/>
</dbReference>
<organism evidence="14">
    <name type="scientific">Mustela putorius furo</name>
    <name type="common">European domestic ferret</name>
    <name type="synonym">Mustela furo</name>
    <dbReference type="NCBI Taxonomy" id="9669"/>
    <lineage>
        <taxon>Eukaryota</taxon>
        <taxon>Metazoa</taxon>
        <taxon>Chordata</taxon>
        <taxon>Craniata</taxon>
        <taxon>Vertebrata</taxon>
        <taxon>Euteleostomi</taxon>
        <taxon>Mammalia</taxon>
        <taxon>Eutheria</taxon>
        <taxon>Laurasiatheria</taxon>
        <taxon>Carnivora</taxon>
        <taxon>Caniformia</taxon>
        <taxon>Musteloidea</taxon>
        <taxon>Mustelidae</taxon>
        <taxon>Mustelinae</taxon>
        <taxon>Mustela</taxon>
    </lineage>
</organism>
<evidence type="ECO:0000256" key="2">
    <source>
        <dbReference type="ARBA" id="ARBA00009223"/>
    </source>
</evidence>
<evidence type="ECO:0000256" key="10">
    <source>
        <dbReference type="ARBA" id="ARBA00076595"/>
    </source>
</evidence>
<dbReference type="InterPro" id="IPR027417">
    <property type="entry name" value="P-loop_NTPase"/>
</dbReference>
<evidence type="ECO:0000256" key="3">
    <source>
        <dbReference type="ARBA" id="ARBA00022473"/>
    </source>
</evidence>
<evidence type="ECO:0000259" key="13">
    <source>
        <dbReference type="Pfam" id="PF22916"/>
    </source>
</evidence>
<feature type="region of interest" description="Disordered" evidence="11">
    <location>
        <begin position="63"/>
        <end position="201"/>
    </location>
</feature>
<keyword evidence="5" id="KW-0539">Nucleus</keyword>
<comment type="function">
    <text evidence="8">Component of the ribosomal small subunit processome for the biogenesis of ribosomes, functions in pre-ribosomal RNA (pre-rRNA) processing. Essential for embryonic development in part through the regulation of p53 pathway. Controls the expansion growth of digestive organs and liver. Also involved in the sympathetic neuronal development. Mediates, with CAPN3, the proteasome-independent degradation of p53/TP53.</text>
</comment>
<dbReference type="Proteomes" id="UP000000715">
    <property type="component" value="Unplaced"/>
</dbReference>
<dbReference type="GO" id="GO:0048568">
    <property type="term" value="P:embryonic organ development"/>
    <property type="evidence" value="ECO:0007669"/>
    <property type="project" value="Ensembl"/>
</dbReference>
<comment type="subunit">
    <text evidence="9">Interacts with CAPN3; the interaction is required for CAPN3 translocation to the nucleolus.</text>
</comment>
<evidence type="ECO:0000313" key="14">
    <source>
        <dbReference type="Ensembl" id="ENSMPUP00000003084.1"/>
    </source>
</evidence>
<keyword evidence="3" id="KW-0217">Developmental protein</keyword>
<dbReference type="CTD" id="27042"/>
<sequence>MATWFRREALWATRVSELTRQLGGGKRVSWRWETLTFFAMGKRGSRSQSELLTTLTKKQKKHLRDFGEEHPFYDKVSGKEAKPQIYQLSESSDTSGSESEAESEPEQVSGYHKLLATLKNAVEEDEEEEENEEEEEDEEEDSAVDEAEMNSEDGDSDVSVEKETTGESTKVQESMDLPGDPEGKGGDGPLGTSQESLEEFTDAKHESLFSLETNFLEEESGGTCSLKVSQDPFLQHMSKELKEEEIQAVATNPKTTHQLKWPILGQLVFSSKFQKLETFKPSKDIDLKSLHLQKPLESTWTKTNSQFLSGPPKSSGPFTPLQKELFLIMNSYRDLFYPERTALKNGEEIRHVYCLHVINHVLKANARVLGNNSRRRSQKLGVGDDDDFRDQGLTRPKVLIVVPFREAALRVVQLFISLLEGDSKKKIIVSNKKRFKGEYGSDPEERPPNLKRPEDYEAVFVGNIDDHFRIGVAILQRSIRLYAPFYSSDILIASPLGLRTIIGAEGEKKRDFDFLSSIELLIIDQADIYLMQNWEHVLHLMNHMNLLPLDSHGVDFSRVRMWSLNNWSKYYRQTLLFGALQDAQVNSVFNKYCVNLQGQVAVRNVPMTGSISHVLVQLPHVFQRLEAENLASVIDARFNFFVNKILPQYRDAVMSHTLIYVPSYFDFVRLRNYFKKEELNFTHICEYTQKSGISRARHFFLQGEKQFLLLTERFHFYKRYTIKGIRNLIFYELPTYPHFYSEICNMLRATSRGEEATWTCTVLYSKYDAQRLAAVVGVERAAQMLQSKKNVHLFITGER</sequence>
<evidence type="ECO:0000313" key="16">
    <source>
        <dbReference type="RefSeq" id="XP_004775365.2"/>
    </source>
</evidence>
<dbReference type="Pfam" id="PF22916">
    <property type="entry name" value="UTP25_NTPase-like"/>
    <property type="match status" value="1"/>
</dbReference>
<evidence type="ECO:0000256" key="4">
    <source>
        <dbReference type="ARBA" id="ARBA00022553"/>
    </source>
</evidence>
<accession>M3XVI4</accession>
<feature type="domain" description="UTP25 C-terminal" evidence="12">
    <location>
        <begin position="610"/>
        <end position="794"/>
    </location>
</feature>
<evidence type="ECO:0000259" key="12">
    <source>
        <dbReference type="Pfam" id="PF06862"/>
    </source>
</evidence>
<keyword evidence="15" id="KW-1185">Reference proteome</keyword>
<comment type="subcellular location">
    <subcellularLocation>
        <location evidence="1">Nucleus</location>
        <location evidence="1">Nucleolus</location>
    </subcellularLocation>
</comment>
<dbReference type="GO" id="GO:0019843">
    <property type="term" value="F:rRNA binding"/>
    <property type="evidence" value="ECO:0007669"/>
    <property type="project" value="TreeGrafter"/>
</dbReference>
<dbReference type="SUPFAM" id="SSF52540">
    <property type="entry name" value="P-loop containing nucleoside triphosphate hydrolases"/>
    <property type="match status" value="1"/>
</dbReference>
<evidence type="ECO:0000313" key="15">
    <source>
        <dbReference type="Proteomes" id="UP000000715"/>
    </source>
</evidence>
<dbReference type="GO" id="GO:0032040">
    <property type="term" value="C:small-subunit processome"/>
    <property type="evidence" value="ECO:0007669"/>
    <property type="project" value="TreeGrafter"/>
</dbReference>
<dbReference type="GO" id="GO:0030163">
    <property type="term" value="P:protein catabolic process"/>
    <property type="evidence" value="ECO:0007669"/>
    <property type="project" value="Ensembl"/>
</dbReference>
<dbReference type="GeneTree" id="ENSGT00390000000709"/>
<dbReference type="FunFam" id="3.40.50.300:FF:000962">
    <property type="entry name" value="digestive organ expansion factor homolog"/>
    <property type="match status" value="1"/>
</dbReference>
<dbReference type="OrthoDB" id="10264378at2759"/>
<dbReference type="HOGENOM" id="CLU_018705_1_1_1"/>
<protein>
    <recommendedName>
        <fullName evidence="6">U3 small nucleolar RNA-associated protein 25 homolog</fullName>
    </recommendedName>
    <alternativeName>
        <fullName evidence="10">Digestive organ expansion factor homolog</fullName>
    </alternativeName>
    <alternativeName>
        <fullName evidence="7">UTP25 small subunit processor component</fullName>
    </alternativeName>
</protein>
<dbReference type="PANTHER" id="PTHR12933">
    <property type="entry name" value="ORF PROTEIN-RELATED"/>
    <property type="match status" value="1"/>
</dbReference>
<dbReference type="AlphaFoldDB" id="M3XVI4"/>
<evidence type="ECO:0000256" key="5">
    <source>
        <dbReference type="ARBA" id="ARBA00023242"/>
    </source>
</evidence>
<feature type="compositionally biased region" description="Low complexity" evidence="11">
    <location>
        <begin position="89"/>
        <end position="98"/>
    </location>
</feature>
<dbReference type="GO" id="GO:0000462">
    <property type="term" value="P:maturation of SSU-rRNA from tricistronic rRNA transcript (SSU-rRNA, 5.8S rRNA, LSU-rRNA)"/>
    <property type="evidence" value="ECO:0007669"/>
    <property type="project" value="TreeGrafter"/>
</dbReference>
<keyword evidence="4" id="KW-0597">Phosphoprotein</keyword>
<reference evidence="14" key="1">
    <citation type="submission" date="2024-06" db="UniProtKB">
        <authorList>
            <consortium name="Ensembl"/>
        </authorList>
    </citation>
    <scope>IDENTIFICATION</scope>
</reference>
<comment type="similarity">
    <text evidence="2">Belongs to the UTP25 family.</text>
</comment>
<evidence type="ECO:0000256" key="1">
    <source>
        <dbReference type="ARBA" id="ARBA00004604"/>
    </source>
</evidence>
<feature type="domain" description="UTP25 NTP hydrolase-like" evidence="13">
    <location>
        <begin position="332"/>
        <end position="600"/>
    </location>
</feature>
<dbReference type="InterPro" id="IPR053939">
    <property type="entry name" value="UTP25_C"/>
</dbReference>
<evidence type="ECO:0000256" key="7">
    <source>
        <dbReference type="ARBA" id="ARBA00032325"/>
    </source>
</evidence>
<gene>
    <name evidence="14 16" type="primary">UTP25</name>
</gene>
<name>M3XVI4_MUSPF</name>
<dbReference type="Gene3D" id="3.40.50.300">
    <property type="entry name" value="P-loop containing nucleotide triphosphate hydrolases"/>
    <property type="match status" value="1"/>
</dbReference>
<reference evidence="16" key="2">
    <citation type="submission" date="2025-04" db="UniProtKB">
        <authorList>
            <consortium name="RefSeq"/>
        </authorList>
    </citation>
    <scope>IDENTIFICATION</scope>
    <source>
        <tissue evidence="16">Brain</tissue>
    </source>
</reference>
<dbReference type="RefSeq" id="XP_004775365.2">
    <property type="nucleotide sequence ID" value="XM_004775308.3"/>
</dbReference>
<dbReference type="Pfam" id="PF06862">
    <property type="entry name" value="Utp25_C"/>
    <property type="match status" value="1"/>
</dbReference>